<keyword evidence="2" id="KW-0805">Transcription regulation</keyword>
<dbReference type="InterPro" id="IPR036390">
    <property type="entry name" value="WH_DNA-bd_sf"/>
</dbReference>
<organism evidence="6 7">
    <name type="scientific">Pelotalea chapellei</name>
    <dbReference type="NCBI Taxonomy" id="44671"/>
    <lineage>
        <taxon>Bacteria</taxon>
        <taxon>Pseudomonadati</taxon>
        <taxon>Thermodesulfobacteriota</taxon>
        <taxon>Desulfuromonadia</taxon>
        <taxon>Geobacterales</taxon>
        <taxon>Geobacteraceae</taxon>
        <taxon>Pelotalea</taxon>
    </lineage>
</organism>
<accession>A0ABS5U7N3</accession>
<gene>
    <name evidence="6" type="ORF">KJB30_07770</name>
</gene>
<evidence type="ECO:0000256" key="1">
    <source>
        <dbReference type="ARBA" id="ARBA00009437"/>
    </source>
</evidence>
<feature type="domain" description="HTH lysR-type" evidence="5">
    <location>
        <begin position="1"/>
        <end position="58"/>
    </location>
</feature>
<evidence type="ECO:0000256" key="4">
    <source>
        <dbReference type="ARBA" id="ARBA00023163"/>
    </source>
</evidence>
<dbReference type="PANTHER" id="PTHR30126">
    <property type="entry name" value="HTH-TYPE TRANSCRIPTIONAL REGULATOR"/>
    <property type="match status" value="1"/>
</dbReference>
<keyword evidence="7" id="KW-1185">Reference proteome</keyword>
<dbReference type="SUPFAM" id="SSF53850">
    <property type="entry name" value="Periplasmic binding protein-like II"/>
    <property type="match status" value="1"/>
</dbReference>
<reference evidence="6 7" key="1">
    <citation type="submission" date="2021-05" db="EMBL/GenBank/DDBJ databases">
        <title>The draft genome of Geobacter chapellei DSM 13688.</title>
        <authorList>
            <person name="Xu Z."/>
            <person name="Masuda Y."/>
            <person name="Itoh H."/>
            <person name="Senoo K."/>
        </authorList>
    </citation>
    <scope>NUCLEOTIDE SEQUENCE [LARGE SCALE GENOMIC DNA]</scope>
    <source>
        <strain evidence="6 7">DSM 13688</strain>
    </source>
</reference>
<dbReference type="NCBIfam" id="NF040786">
    <property type="entry name" value="LysR_Sec_metab"/>
    <property type="match status" value="1"/>
</dbReference>
<keyword evidence="3" id="KW-0238">DNA-binding</keyword>
<dbReference type="PROSITE" id="PS50931">
    <property type="entry name" value="HTH_LYSR"/>
    <property type="match status" value="1"/>
</dbReference>
<comment type="similarity">
    <text evidence="1">Belongs to the LysR transcriptional regulatory family.</text>
</comment>
<evidence type="ECO:0000313" key="7">
    <source>
        <dbReference type="Proteomes" id="UP000784128"/>
    </source>
</evidence>
<dbReference type="SUPFAM" id="SSF46785">
    <property type="entry name" value="Winged helix' DNA-binding domain"/>
    <property type="match status" value="1"/>
</dbReference>
<dbReference type="InterPro" id="IPR047788">
    <property type="entry name" value="LysR-like_Sec_metab"/>
</dbReference>
<dbReference type="RefSeq" id="WP_214297704.1">
    <property type="nucleotide sequence ID" value="NZ_JAHDYS010000006.1"/>
</dbReference>
<evidence type="ECO:0000256" key="3">
    <source>
        <dbReference type="ARBA" id="ARBA00023125"/>
    </source>
</evidence>
<dbReference type="InterPro" id="IPR000847">
    <property type="entry name" value="LysR_HTH_N"/>
</dbReference>
<dbReference type="Proteomes" id="UP000784128">
    <property type="component" value="Unassembled WGS sequence"/>
</dbReference>
<keyword evidence="4" id="KW-0804">Transcription</keyword>
<evidence type="ECO:0000259" key="5">
    <source>
        <dbReference type="PROSITE" id="PS50931"/>
    </source>
</evidence>
<name>A0ABS5U7N3_9BACT</name>
<dbReference type="InterPro" id="IPR036388">
    <property type="entry name" value="WH-like_DNA-bd_sf"/>
</dbReference>
<comment type="caution">
    <text evidence="6">The sequence shown here is derived from an EMBL/GenBank/DDBJ whole genome shotgun (WGS) entry which is preliminary data.</text>
</comment>
<evidence type="ECO:0000313" key="6">
    <source>
        <dbReference type="EMBL" id="MBT1071677.1"/>
    </source>
</evidence>
<sequence length="299" mass="32280">MTLKQLEVFVAVAEYLSFSKGAEKACITQSTASQHIHALEDELEIRLFDRSRSGVFLTEAGTLFLEHSLKIIKECSNSLSAIRRFRGMENVVLKVGASSIPGTCLIPAMLGDYLKVCPKVCLDVIQGDSTSIQQQLLNGQIELGLVGGHVDDERLQSVPIGQDNIICVAPPTIMEKIGNNLTPVELCQIPLVAREDGSGTQQAVHKALFSAGVKKEKLRTTAVLGSSEAVRRAVMNGTGCAFMSNLAVAKDLEDGTLAVLTILGLEISRNFYAVKRSGRELSPAAAAFWLLMTQDVYNS</sequence>
<protein>
    <submittedName>
        <fullName evidence="6">LysR family transcriptional regulator</fullName>
    </submittedName>
</protein>
<dbReference type="InterPro" id="IPR005119">
    <property type="entry name" value="LysR_subst-bd"/>
</dbReference>
<evidence type="ECO:0000256" key="2">
    <source>
        <dbReference type="ARBA" id="ARBA00023015"/>
    </source>
</evidence>
<dbReference type="Gene3D" id="3.40.190.290">
    <property type="match status" value="1"/>
</dbReference>
<dbReference type="EMBL" id="JAHDYS010000006">
    <property type="protein sequence ID" value="MBT1071677.1"/>
    <property type="molecule type" value="Genomic_DNA"/>
</dbReference>
<dbReference type="Pfam" id="PF03466">
    <property type="entry name" value="LysR_substrate"/>
    <property type="match status" value="1"/>
</dbReference>
<proteinExistence type="inferred from homology"/>
<dbReference type="Pfam" id="PF00126">
    <property type="entry name" value="HTH_1"/>
    <property type="match status" value="1"/>
</dbReference>
<dbReference type="PANTHER" id="PTHR30126:SF91">
    <property type="entry name" value="LYSR FAMILY TRANSCRIPTIONAL REGULATOR"/>
    <property type="match status" value="1"/>
</dbReference>
<dbReference type="Gene3D" id="1.10.10.10">
    <property type="entry name" value="Winged helix-like DNA-binding domain superfamily/Winged helix DNA-binding domain"/>
    <property type="match status" value="1"/>
</dbReference>